<accession>A0A9W3DF02</accession>
<dbReference type="GeneID" id="130510093"/>
<organism evidence="2 3">
    <name type="scientific">Raphanus sativus</name>
    <name type="common">Radish</name>
    <name type="synonym">Raphanus raphanistrum var. sativus</name>
    <dbReference type="NCBI Taxonomy" id="3726"/>
    <lineage>
        <taxon>Eukaryota</taxon>
        <taxon>Viridiplantae</taxon>
        <taxon>Streptophyta</taxon>
        <taxon>Embryophyta</taxon>
        <taxon>Tracheophyta</taxon>
        <taxon>Spermatophyta</taxon>
        <taxon>Magnoliopsida</taxon>
        <taxon>eudicotyledons</taxon>
        <taxon>Gunneridae</taxon>
        <taxon>Pentapetalae</taxon>
        <taxon>rosids</taxon>
        <taxon>malvids</taxon>
        <taxon>Brassicales</taxon>
        <taxon>Brassicaceae</taxon>
        <taxon>Brassiceae</taxon>
        <taxon>Raphanus</taxon>
    </lineage>
</organism>
<sequence>MASWGLGVDQSCLLCNSAQESKDHLFFSCSFTYSIWSELLTRSPISSPPSHWNDVLLALKSGSYSPEWQLLLHLIWQATIYFCWSERNSRIHRPTYRSTASISREIDRLIRRKIAAIRLNDPAFSSALF</sequence>
<dbReference type="AlphaFoldDB" id="A0A9W3DF02"/>
<protein>
    <submittedName>
        <fullName evidence="3">Uncharacterized protein LOC130510093</fullName>
    </submittedName>
</protein>
<evidence type="ECO:0000313" key="3">
    <source>
        <dbReference type="RefSeq" id="XP_056862414.1"/>
    </source>
</evidence>
<dbReference type="OrthoDB" id="1938430at2759"/>
<dbReference type="Proteomes" id="UP000504610">
    <property type="component" value="Chromosome 3"/>
</dbReference>
<reference evidence="2" key="1">
    <citation type="journal article" date="2019" name="Database">
        <title>The radish genome database (RadishGD): an integrated information resource for radish genomics.</title>
        <authorList>
            <person name="Yu H.J."/>
            <person name="Baek S."/>
            <person name="Lee Y.J."/>
            <person name="Cho A."/>
            <person name="Mun J.H."/>
        </authorList>
    </citation>
    <scope>NUCLEOTIDE SEQUENCE [LARGE SCALE GENOMIC DNA]</scope>
    <source>
        <strain evidence="2">cv. WK10039</strain>
    </source>
</reference>
<keyword evidence="2" id="KW-1185">Reference proteome</keyword>
<evidence type="ECO:0000259" key="1">
    <source>
        <dbReference type="Pfam" id="PF13966"/>
    </source>
</evidence>
<dbReference type="Pfam" id="PF13966">
    <property type="entry name" value="zf-RVT"/>
    <property type="match status" value="1"/>
</dbReference>
<dbReference type="InterPro" id="IPR026960">
    <property type="entry name" value="RVT-Znf"/>
</dbReference>
<dbReference type="KEGG" id="rsz:130510093"/>
<name>A0A9W3DF02_RAPSA</name>
<gene>
    <name evidence="3" type="primary">LOC130510093</name>
</gene>
<proteinExistence type="predicted"/>
<dbReference type="RefSeq" id="XP_056862414.1">
    <property type="nucleotide sequence ID" value="XM_057006434.1"/>
</dbReference>
<reference evidence="3" key="2">
    <citation type="submission" date="2025-08" db="UniProtKB">
        <authorList>
            <consortium name="RefSeq"/>
        </authorList>
    </citation>
    <scope>IDENTIFICATION</scope>
    <source>
        <tissue evidence="3">Leaf</tissue>
    </source>
</reference>
<evidence type="ECO:0000313" key="2">
    <source>
        <dbReference type="Proteomes" id="UP000504610"/>
    </source>
</evidence>
<feature type="domain" description="Reverse transcriptase zinc-binding" evidence="1">
    <location>
        <begin position="1"/>
        <end position="36"/>
    </location>
</feature>